<feature type="transmembrane region" description="Helical" evidence="6">
    <location>
        <begin position="187"/>
        <end position="206"/>
    </location>
</feature>
<evidence type="ECO:0000256" key="4">
    <source>
        <dbReference type="ARBA" id="ARBA00022989"/>
    </source>
</evidence>
<keyword evidence="5 6" id="KW-0472">Membrane</keyword>
<evidence type="ECO:0000256" key="5">
    <source>
        <dbReference type="ARBA" id="ARBA00023136"/>
    </source>
</evidence>
<keyword evidence="3 6" id="KW-0812">Transmembrane</keyword>
<feature type="transmembrane region" description="Helical" evidence="6">
    <location>
        <begin position="43"/>
        <end position="62"/>
    </location>
</feature>
<dbReference type="GO" id="GO:0005886">
    <property type="term" value="C:plasma membrane"/>
    <property type="evidence" value="ECO:0007669"/>
    <property type="project" value="UniProtKB-SubCell"/>
</dbReference>
<sequence>MNKRHDYYNDIRLIKSVRSAVGVILLIVLLLMFPIFAGKYFVYVANLILINIIVAVGLNLLVGYTGQISLGHSGFMAVGAYFSVMTLIHLKLPFNIETPFIAAVILSGFVASVIGLVLGFIALRTKGPYLAIVTLGFGIFVEQSLVLTESITGGRSGLRTPAISLFGHSVTDEVSIFSQKLSSENQVYFIILLAALLLILFALKIVRSKVGRAFIAVGDSEAASGALGINVTRYRTMAFAVSAFYVGVAGALHANMMDFIEPSQYGIMINIDMIAMIVVGGLGSIFGSILGAGLLTVIPLLFAKYSFASAIISGAIMIVIVIFQPRGLSGMLSQLALKIKGGRLYRGKRVR</sequence>
<dbReference type="Pfam" id="PF02653">
    <property type="entry name" value="BPD_transp_2"/>
    <property type="match status" value="1"/>
</dbReference>
<feature type="transmembrane region" description="Helical" evidence="6">
    <location>
        <begin position="74"/>
        <end position="94"/>
    </location>
</feature>
<organism evidence="7 8">
    <name type="scientific">Candidatus Zymogenus saltonus</name>
    <dbReference type="NCBI Taxonomy" id="2844893"/>
    <lineage>
        <taxon>Bacteria</taxon>
        <taxon>Deltaproteobacteria</taxon>
        <taxon>Candidatus Zymogenia</taxon>
        <taxon>Candidatus Zymogeniales</taxon>
        <taxon>Candidatus Zymogenaceae</taxon>
        <taxon>Candidatus Zymogenus</taxon>
    </lineage>
</organism>
<dbReference type="Proteomes" id="UP000809273">
    <property type="component" value="Unassembled WGS sequence"/>
</dbReference>
<dbReference type="InterPro" id="IPR001851">
    <property type="entry name" value="ABC_transp_permease"/>
</dbReference>
<feature type="transmembrane region" description="Helical" evidence="6">
    <location>
        <begin position="237"/>
        <end position="254"/>
    </location>
</feature>
<comment type="subcellular location">
    <subcellularLocation>
        <location evidence="1">Cell membrane</location>
        <topology evidence="1">Multi-pass membrane protein</topology>
    </subcellularLocation>
</comment>
<proteinExistence type="predicted"/>
<gene>
    <name evidence="7" type="ORF">JW984_13505</name>
</gene>
<evidence type="ECO:0000313" key="7">
    <source>
        <dbReference type="EMBL" id="MBN1574208.1"/>
    </source>
</evidence>
<protein>
    <submittedName>
        <fullName evidence="7">Branched-chain amino acid ABC transporter permease</fullName>
    </submittedName>
</protein>
<dbReference type="AlphaFoldDB" id="A0A9D8KGT0"/>
<evidence type="ECO:0000256" key="3">
    <source>
        <dbReference type="ARBA" id="ARBA00022692"/>
    </source>
</evidence>
<feature type="transmembrane region" description="Helical" evidence="6">
    <location>
        <begin position="274"/>
        <end position="298"/>
    </location>
</feature>
<dbReference type="InterPro" id="IPR043428">
    <property type="entry name" value="LivM-like"/>
</dbReference>
<dbReference type="EMBL" id="JAFGIX010000069">
    <property type="protein sequence ID" value="MBN1574208.1"/>
    <property type="molecule type" value="Genomic_DNA"/>
</dbReference>
<keyword evidence="2" id="KW-1003">Cell membrane</keyword>
<evidence type="ECO:0000256" key="2">
    <source>
        <dbReference type="ARBA" id="ARBA00022475"/>
    </source>
</evidence>
<feature type="transmembrane region" description="Helical" evidence="6">
    <location>
        <begin position="20"/>
        <end position="37"/>
    </location>
</feature>
<name>A0A9D8KGT0_9DELT</name>
<reference evidence="7" key="2">
    <citation type="submission" date="2021-01" db="EMBL/GenBank/DDBJ databases">
        <authorList>
            <person name="Hahn C.R."/>
            <person name="Youssef N.H."/>
            <person name="Elshahed M."/>
        </authorList>
    </citation>
    <scope>NUCLEOTIDE SEQUENCE</scope>
    <source>
        <strain evidence="7">Zod_Metabat.24</strain>
    </source>
</reference>
<feature type="transmembrane region" description="Helical" evidence="6">
    <location>
        <begin position="129"/>
        <end position="147"/>
    </location>
</feature>
<feature type="transmembrane region" description="Helical" evidence="6">
    <location>
        <begin position="305"/>
        <end position="323"/>
    </location>
</feature>
<dbReference type="CDD" id="cd06581">
    <property type="entry name" value="TM_PBP1_LivM_like"/>
    <property type="match status" value="1"/>
</dbReference>
<dbReference type="PANTHER" id="PTHR30482">
    <property type="entry name" value="HIGH-AFFINITY BRANCHED-CHAIN AMINO ACID TRANSPORT SYSTEM PERMEASE"/>
    <property type="match status" value="1"/>
</dbReference>
<accession>A0A9D8KGT0</accession>
<evidence type="ECO:0000313" key="8">
    <source>
        <dbReference type="Proteomes" id="UP000809273"/>
    </source>
</evidence>
<evidence type="ECO:0000256" key="6">
    <source>
        <dbReference type="SAM" id="Phobius"/>
    </source>
</evidence>
<reference evidence="7" key="1">
    <citation type="journal article" date="2021" name="Environ. Microbiol.">
        <title>Genomic characterization of three novel Desulfobacterota classes expand the metabolic and phylogenetic diversity of the phylum.</title>
        <authorList>
            <person name="Murphy C.L."/>
            <person name="Biggerstaff J."/>
            <person name="Eichhorn A."/>
            <person name="Ewing E."/>
            <person name="Shahan R."/>
            <person name="Soriano D."/>
            <person name="Stewart S."/>
            <person name="VanMol K."/>
            <person name="Walker R."/>
            <person name="Walters P."/>
            <person name="Elshahed M.S."/>
            <person name="Youssef N.H."/>
        </authorList>
    </citation>
    <scope>NUCLEOTIDE SEQUENCE</scope>
    <source>
        <strain evidence="7">Zod_Metabat.24</strain>
    </source>
</reference>
<feature type="transmembrane region" description="Helical" evidence="6">
    <location>
        <begin position="100"/>
        <end position="122"/>
    </location>
</feature>
<comment type="caution">
    <text evidence="7">The sequence shown here is derived from an EMBL/GenBank/DDBJ whole genome shotgun (WGS) entry which is preliminary data.</text>
</comment>
<dbReference type="GO" id="GO:0015658">
    <property type="term" value="F:branched-chain amino acid transmembrane transporter activity"/>
    <property type="evidence" value="ECO:0007669"/>
    <property type="project" value="InterPro"/>
</dbReference>
<keyword evidence="4 6" id="KW-1133">Transmembrane helix</keyword>
<dbReference type="PANTHER" id="PTHR30482:SF10">
    <property type="entry name" value="HIGH-AFFINITY BRANCHED-CHAIN AMINO ACID TRANSPORT PROTEIN BRAE"/>
    <property type="match status" value="1"/>
</dbReference>
<evidence type="ECO:0000256" key="1">
    <source>
        <dbReference type="ARBA" id="ARBA00004651"/>
    </source>
</evidence>